<gene>
    <name evidence="1" type="ORF">CHS0354_033557</name>
</gene>
<keyword evidence="2" id="KW-1185">Reference proteome</keyword>
<reference evidence="1" key="1">
    <citation type="journal article" date="2021" name="Genome Biol. Evol.">
        <title>A High-Quality Reference Genome for a Parasitic Bivalve with Doubly Uniparental Inheritance (Bivalvia: Unionida).</title>
        <authorList>
            <person name="Smith C.H."/>
        </authorList>
    </citation>
    <scope>NUCLEOTIDE SEQUENCE</scope>
    <source>
        <strain evidence="1">CHS0354</strain>
    </source>
</reference>
<name>A0AAE0T0G5_9BIVA</name>
<dbReference type="EMBL" id="JAEAOA010001967">
    <property type="protein sequence ID" value="KAK3601434.1"/>
    <property type="molecule type" value="Genomic_DNA"/>
</dbReference>
<dbReference type="AlphaFoldDB" id="A0AAE0T0G5"/>
<evidence type="ECO:0000313" key="1">
    <source>
        <dbReference type="EMBL" id="KAK3601434.1"/>
    </source>
</evidence>
<sequence length="114" mass="13508">MRMFLLRDKHDLKRLSFYIRLQPLRIEAWLRLLTVDCASEGILPQDRTKRDALTPMGHGSLSHKYPIIHYTGEKPLEGARTQRRAYLCNEDSMGWRIFPVKRLLKGVYTRRIII</sequence>
<protein>
    <submittedName>
        <fullName evidence="1">Uncharacterized protein</fullName>
    </submittedName>
</protein>
<proteinExistence type="predicted"/>
<accession>A0AAE0T0G5</accession>
<comment type="caution">
    <text evidence="1">The sequence shown here is derived from an EMBL/GenBank/DDBJ whole genome shotgun (WGS) entry which is preliminary data.</text>
</comment>
<dbReference type="Proteomes" id="UP001195483">
    <property type="component" value="Unassembled WGS sequence"/>
</dbReference>
<reference evidence="1" key="3">
    <citation type="submission" date="2023-05" db="EMBL/GenBank/DDBJ databases">
        <authorList>
            <person name="Smith C.H."/>
        </authorList>
    </citation>
    <scope>NUCLEOTIDE SEQUENCE</scope>
    <source>
        <strain evidence="1">CHS0354</strain>
        <tissue evidence="1">Mantle</tissue>
    </source>
</reference>
<organism evidence="1 2">
    <name type="scientific">Potamilus streckersoni</name>
    <dbReference type="NCBI Taxonomy" id="2493646"/>
    <lineage>
        <taxon>Eukaryota</taxon>
        <taxon>Metazoa</taxon>
        <taxon>Spiralia</taxon>
        <taxon>Lophotrochozoa</taxon>
        <taxon>Mollusca</taxon>
        <taxon>Bivalvia</taxon>
        <taxon>Autobranchia</taxon>
        <taxon>Heteroconchia</taxon>
        <taxon>Palaeoheterodonta</taxon>
        <taxon>Unionida</taxon>
        <taxon>Unionoidea</taxon>
        <taxon>Unionidae</taxon>
        <taxon>Ambleminae</taxon>
        <taxon>Lampsilini</taxon>
        <taxon>Potamilus</taxon>
    </lineage>
</organism>
<reference evidence="1" key="2">
    <citation type="journal article" date="2021" name="Genome Biol. Evol.">
        <title>Developing a high-quality reference genome for a parasitic bivalve with doubly uniparental inheritance (Bivalvia: Unionida).</title>
        <authorList>
            <person name="Smith C.H."/>
        </authorList>
    </citation>
    <scope>NUCLEOTIDE SEQUENCE</scope>
    <source>
        <strain evidence="1">CHS0354</strain>
        <tissue evidence="1">Mantle</tissue>
    </source>
</reference>
<evidence type="ECO:0000313" key="2">
    <source>
        <dbReference type="Proteomes" id="UP001195483"/>
    </source>
</evidence>